<dbReference type="GO" id="GO:0042910">
    <property type="term" value="F:xenobiotic transmembrane transporter activity"/>
    <property type="evidence" value="ECO:0007669"/>
    <property type="project" value="TreeGrafter"/>
</dbReference>
<feature type="transmembrane region" description="Helical" evidence="1">
    <location>
        <begin position="921"/>
        <end position="940"/>
    </location>
</feature>
<dbReference type="PANTHER" id="PTHR32063:SF18">
    <property type="entry name" value="CATION EFFLUX SYSTEM PROTEIN"/>
    <property type="match status" value="1"/>
</dbReference>
<name>A0A5C5VMC4_9BACT</name>
<dbReference type="PRINTS" id="PR00702">
    <property type="entry name" value="ACRIFLAVINRP"/>
</dbReference>
<proteinExistence type="predicted"/>
<keyword evidence="1" id="KW-0812">Transmembrane</keyword>
<dbReference type="AlphaFoldDB" id="A0A5C5VMC4"/>
<dbReference type="GO" id="GO:0005886">
    <property type="term" value="C:plasma membrane"/>
    <property type="evidence" value="ECO:0007669"/>
    <property type="project" value="TreeGrafter"/>
</dbReference>
<gene>
    <name evidence="2" type="primary">ttgH_1</name>
    <name evidence="2" type="ORF">Enr8_06030</name>
</gene>
<feature type="transmembrane region" description="Helical" evidence="1">
    <location>
        <begin position="1037"/>
        <end position="1059"/>
    </location>
</feature>
<organism evidence="2 3">
    <name type="scientific">Blastopirellula retiformator</name>
    <dbReference type="NCBI Taxonomy" id="2527970"/>
    <lineage>
        <taxon>Bacteria</taxon>
        <taxon>Pseudomonadati</taxon>
        <taxon>Planctomycetota</taxon>
        <taxon>Planctomycetia</taxon>
        <taxon>Pirellulales</taxon>
        <taxon>Pirellulaceae</taxon>
        <taxon>Blastopirellula</taxon>
    </lineage>
</organism>
<accession>A0A5C5VMC4</accession>
<dbReference type="SUPFAM" id="SSF82866">
    <property type="entry name" value="Multidrug efflux transporter AcrB transmembrane domain"/>
    <property type="match status" value="2"/>
</dbReference>
<keyword evidence="3" id="KW-1185">Reference proteome</keyword>
<dbReference type="Pfam" id="PF00873">
    <property type="entry name" value="ACR_tran"/>
    <property type="match status" value="1"/>
</dbReference>
<feature type="transmembrane region" description="Helical" evidence="1">
    <location>
        <begin position="385"/>
        <end position="405"/>
    </location>
</feature>
<dbReference type="InterPro" id="IPR027463">
    <property type="entry name" value="AcrB_DN_DC_subdom"/>
</dbReference>
<dbReference type="RefSeq" id="WP_146429127.1">
    <property type="nucleotide sequence ID" value="NZ_SJPF01000001.1"/>
</dbReference>
<reference evidence="2 3" key="1">
    <citation type="submission" date="2019-02" db="EMBL/GenBank/DDBJ databases">
        <title>Deep-cultivation of Planctomycetes and their phenomic and genomic characterization uncovers novel biology.</title>
        <authorList>
            <person name="Wiegand S."/>
            <person name="Jogler M."/>
            <person name="Boedeker C."/>
            <person name="Pinto D."/>
            <person name="Vollmers J."/>
            <person name="Rivas-Marin E."/>
            <person name="Kohn T."/>
            <person name="Peeters S.H."/>
            <person name="Heuer A."/>
            <person name="Rast P."/>
            <person name="Oberbeckmann S."/>
            <person name="Bunk B."/>
            <person name="Jeske O."/>
            <person name="Meyerdierks A."/>
            <person name="Storesund J.E."/>
            <person name="Kallscheuer N."/>
            <person name="Luecker S."/>
            <person name="Lage O.M."/>
            <person name="Pohl T."/>
            <person name="Merkel B.J."/>
            <person name="Hornburger P."/>
            <person name="Mueller R.-W."/>
            <person name="Bruemmer F."/>
            <person name="Labrenz M."/>
            <person name="Spormann A.M."/>
            <person name="Op Den Camp H."/>
            <person name="Overmann J."/>
            <person name="Amann R."/>
            <person name="Jetten M.S.M."/>
            <person name="Mascher T."/>
            <person name="Medema M.H."/>
            <person name="Devos D.P."/>
            <person name="Kaster A.-K."/>
            <person name="Ovreas L."/>
            <person name="Rohde M."/>
            <person name="Galperin M.Y."/>
            <person name="Jogler C."/>
        </authorList>
    </citation>
    <scope>NUCLEOTIDE SEQUENCE [LARGE SCALE GENOMIC DNA]</scope>
    <source>
        <strain evidence="2 3">Enr8</strain>
    </source>
</reference>
<dbReference type="Gene3D" id="3.30.70.1430">
    <property type="entry name" value="Multidrug efflux transporter AcrB pore domain"/>
    <property type="match status" value="2"/>
</dbReference>
<feature type="transmembrane region" description="Helical" evidence="1">
    <location>
        <begin position="12"/>
        <end position="31"/>
    </location>
</feature>
<dbReference type="PANTHER" id="PTHR32063">
    <property type="match status" value="1"/>
</dbReference>
<dbReference type="SUPFAM" id="SSF82714">
    <property type="entry name" value="Multidrug efflux transporter AcrB TolC docking domain, DN and DC subdomains"/>
    <property type="match status" value="1"/>
</dbReference>
<evidence type="ECO:0000256" key="1">
    <source>
        <dbReference type="SAM" id="Phobius"/>
    </source>
</evidence>
<dbReference type="Gene3D" id="3.30.70.1440">
    <property type="entry name" value="Multidrug efflux transporter AcrB pore domain"/>
    <property type="match status" value="1"/>
</dbReference>
<dbReference type="OrthoDB" id="9757876at2"/>
<feature type="transmembrane region" description="Helical" evidence="1">
    <location>
        <begin position="358"/>
        <end position="379"/>
    </location>
</feature>
<dbReference type="Gene3D" id="1.20.1640.10">
    <property type="entry name" value="Multidrug efflux transporter AcrB transmembrane domain"/>
    <property type="match status" value="2"/>
</dbReference>
<feature type="transmembrane region" description="Helical" evidence="1">
    <location>
        <begin position="947"/>
        <end position="967"/>
    </location>
</feature>
<evidence type="ECO:0000313" key="3">
    <source>
        <dbReference type="Proteomes" id="UP000318878"/>
    </source>
</evidence>
<dbReference type="SUPFAM" id="SSF82693">
    <property type="entry name" value="Multidrug efflux transporter AcrB pore domain, PN1, PN2, PC1 and PC2 subdomains"/>
    <property type="match status" value="1"/>
</dbReference>
<feature type="transmembrane region" description="Helical" evidence="1">
    <location>
        <begin position="568"/>
        <end position="586"/>
    </location>
</feature>
<dbReference type="Proteomes" id="UP000318878">
    <property type="component" value="Unassembled WGS sequence"/>
</dbReference>
<protein>
    <submittedName>
        <fullName evidence="2">Toluene efflux pump membrane transporter TtgH</fullName>
    </submittedName>
</protein>
<feature type="transmembrane region" description="Helical" evidence="1">
    <location>
        <begin position="1065"/>
        <end position="1088"/>
    </location>
</feature>
<evidence type="ECO:0000313" key="2">
    <source>
        <dbReference type="EMBL" id="TWT38909.1"/>
    </source>
</evidence>
<dbReference type="Gene3D" id="3.30.70.1320">
    <property type="entry name" value="Multidrug efflux transporter AcrB pore domain like"/>
    <property type="match status" value="1"/>
</dbReference>
<feature type="transmembrane region" description="Helical" evidence="1">
    <location>
        <begin position="458"/>
        <end position="476"/>
    </location>
</feature>
<dbReference type="InterPro" id="IPR001036">
    <property type="entry name" value="Acrflvin-R"/>
</dbReference>
<feature type="transmembrane region" description="Helical" evidence="1">
    <location>
        <begin position="973"/>
        <end position="994"/>
    </location>
</feature>
<keyword evidence="1" id="KW-1133">Transmembrane helix</keyword>
<feature type="transmembrane region" description="Helical" evidence="1">
    <location>
        <begin position="488"/>
        <end position="514"/>
    </location>
</feature>
<dbReference type="EMBL" id="SJPF01000001">
    <property type="protein sequence ID" value="TWT38909.1"/>
    <property type="molecule type" value="Genomic_DNA"/>
</dbReference>
<sequence>MKYLPEFAVQRPTVVVSIVLMTVAWGLVSFMTMPRREDPEFTIKVCVVATRWDGASAQKVEELITDPLEETIDGLEEVKLIRSTSSNGLSTIFVELEDALPSDKVDDIWDKVRARVRNVQMPEPNVTPYVNDEFTDTNIILFAVHQKPLDGAKVIDPAFAYTPREIDLFSEQIRDELRLLPGVAKVDRFGVLEEAIYIETDAGTWSKLGLTSTQLQQLVAARNIVAPGGTIDADDGRFYVKPGGEIDAVQELDSIIAGLSPTDSAANHVYLDSLGLNVRRDYLDPPPLICRYGDTELEQRAVIVAVTMKSGSNIIDICDSAKAKVNQMQNVTGVLPPDLGVTIISDQSDSVKGRIRDVLVNIIEAILIVIVVVYLVVGFRTATVMAANIPFVVLASIGVITLFNVQLEQMSLASMIIALGLLVDNAVQICDQARTNQAAGMSPTEAAVSGAQMLGASMLNGTLTTIAAFVPMLIALDGANREFIYGLPITLSVMLAISWILAMTFCVILAAAFIRAPKDPAKPTAPIPWLMAWCAKRFRRGGKPHGEGHGFIYETYALFGRVALRFKFATIALAVLVLILAMRLPVGSEFFPLTERDQFVVEVWLPEIATIDQTDEVAKRVEEMIRKLSPYVDDEGNQRQRLAAMRTLVGGGGSRWYLSWEPEPRKPNYAEILIHTTDGKLTHEFAEELRAVAQQGDESLGLQPIVGARVVPIEMFLGPPADPVVMRVVGDGFADMKRLHATADRVKAMVEADPETWDVNDSWGVEGYQLRVNVDPDKASLSQVGNSQIAETLNAYYSGRLLTIFREGDHQVPVYFRLRPEGRRSIADIESAYVEGDIGKIPLSAVASVSATWEPAIIDRRDMNRTIEVRSRVEPGASGNDITMKVMNSPEMKELQEHLPPGFRVEIGGALEESLKAQGNMMKSFGLSFIVIILLLIIQFNSLSKMMVIVGTLPLAMIGSIFGLWVTSNPLGFMPQLGVLSLFGIVLNAGIIYMEFADIVLRERAEKKQGDGPILGLSKAEFRAALVEAGRQRLMPIFLTTATTVGGLFPLALAGGPLWEGMAWLMIYGLMVATLLTLFVIPALYAVVIETFGIRPFSINGISEPVE</sequence>
<keyword evidence="1" id="KW-0472">Membrane</keyword>
<dbReference type="Gene3D" id="3.30.2090.10">
    <property type="entry name" value="Multidrug efflux transporter AcrB TolC docking domain, DN and DC subdomains"/>
    <property type="match status" value="2"/>
</dbReference>
<comment type="caution">
    <text evidence="2">The sequence shown here is derived from an EMBL/GenBank/DDBJ whole genome shotgun (WGS) entry which is preliminary data.</text>
</comment>